<feature type="non-terminal residue" evidence="2">
    <location>
        <position position="199"/>
    </location>
</feature>
<dbReference type="EMBL" id="SPHZ02000011">
    <property type="protein sequence ID" value="KAF0890524.1"/>
    <property type="molecule type" value="Genomic_DNA"/>
</dbReference>
<dbReference type="Proteomes" id="UP000479710">
    <property type="component" value="Unassembled WGS sequence"/>
</dbReference>
<comment type="caution">
    <text evidence="2">The sequence shown here is derived from an EMBL/GenBank/DDBJ whole genome shotgun (WGS) entry which is preliminary data.</text>
</comment>
<dbReference type="AlphaFoldDB" id="A0A6G1BS38"/>
<sequence length="199" mass="21621">MKADWSFFHHAGELCLSSEVSRMLQYPQPAGQSLVSVFYKGNAARSREGQGRVYPLGVAALDGGNAIWSPLGMKSGSPPLATEPTTLYGGNAVRSPRRTRRDLPPLAMKASALYGDNAVRSPRGTQWGLPPRHRGTRRRPCCPESAGDEVRFTPSGDEAHSALRRQRRLESVKDMVGSTPSGDEGFGTLRRQCCLEPLG</sequence>
<feature type="region of interest" description="Disordered" evidence="1">
    <location>
        <begin position="119"/>
        <end position="149"/>
    </location>
</feature>
<evidence type="ECO:0000313" key="2">
    <source>
        <dbReference type="EMBL" id="KAF0890524.1"/>
    </source>
</evidence>
<feature type="compositionally biased region" description="Basic residues" evidence="1">
    <location>
        <begin position="131"/>
        <end position="140"/>
    </location>
</feature>
<proteinExistence type="predicted"/>
<evidence type="ECO:0000256" key="1">
    <source>
        <dbReference type="SAM" id="MobiDB-lite"/>
    </source>
</evidence>
<accession>A0A6G1BS38</accession>
<gene>
    <name evidence="2" type="ORF">E2562_003739</name>
</gene>
<name>A0A6G1BS38_9ORYZ</name>
<reference evidence="2 3" key="1">
    <citation type="submission" date="2019-11" db="EMBL/GenBank/DDBJ databases">
        <title>Whole genome sequence of Oryza granulata.</title>
        <authorList>
            <person name="Li W."/>
        </authorList>
    </citation>
    <scope>NUCLEOTIDE SEQUENCE [LARGE SCALE GENOMIC DNA]</scope>
    <source>
        <strain evidence="3">cv. Menghai</strain>
        <tissue evidence="2">Leaf</tissue>
    </source>
</reference>
<organism evidence="2 3">
    <name type="scientific">Oryza meyeriana var. granulata</name>
    <dbReference type="NCBI Taxonomy" id="110450"/>
    <lineage>
        <taxon>Eukaryota</taxon>
        <taxon>Viridiplantae</taxon>
        <taxon>Streptophyta</taxon>
        <taxon>Embryophyta</taxon>
        <taxon>Tracheophyta</taxon>
        <taxon>Spermatophyta</taxon>
        <taxon>Magnoliopsida</taxon>
        <taxon>Liliopsida</taxon>
        <taxon>Poales</taxon>
        <taxon>Poaceae</taxon>
        <taxon>BOP clade</taxon>
        <taxon>Oryzoideae</taxon>
        <taxon>Oryzeae</taxon>
        <taxon>Oryzinae</taxon>
        <taxon>Oryza</taxon>
        <taxon>Oryza meyeriana</taxon>
    </lineage>
</organism>
<protein>
    <submittedName>
        <fullName evidence="2">Uncharacterized protein</fullName>
    </submittedName>
</protein>
<keyword evidence="3" id="KW-1185">Reference proteome</keyword>
<evidence type="ECO:0000313" key="3">
    <source>
        <dbReference type="Proteomes" id="UP000479710"/>
    </source>
</evidence>